<evidence type="ECO:0000313" key="1">
    <source>
        <dbReference type="EMBL" id="BCK79993.1"/>
    </source>
</evidence>
<dbReference type="KEGG" id="vfa:MM35RIKEN_21850"/>
<protein>
    <submittedName>
        <fullName evidence="1">Uncharacterized protein</fullName>
    </submittedName>
</protein>
<dbReference type="Proteomes" id="UP000681343">
    <property type="component" value="Plasmid pMM35_01"/>
</dbReference>
<keyword evidence="1" id="KW-0614">Plasmid</keyword>
<accession>A0A810Q5N6</accession>
<gene>
    <name evidence="1" type="ORF">MM35RIKEN_21850</name>
</gene>
<dbReference type="EMBL" id="AP023416">
    <property type="protein sequence ID" value="BCK79993.1"/>
    <property type="molecule type" value="Genomic_DNA"/>
</dbReference>
<proteinExistence type="predicted"/>
<organism evidence="1 2">
    <name type="scientific">Vescimonas fastidiosa</name>
    <dbReference type="NCBI Taxonomy" id="2714353"/>
    <lineage>
        <taxon>Bacteria</taxon>
        <taxon>Bacillati</taxon>
        <taxon>Bacillota</taxon>
        <taxon>Clostridia</taxon>
        <taxon>Eubacteriales</taxon>
        <taxon>Oscillospiraceae</taxon>
        <taxon>Vescimonas</taxon>
    </lineage>
</organism>
<name>A0A810Q5N6_9FIRM</name>
<geneLocation type="plasmid" evidence="1 2">
    <name>pMM35_01</name>
</geneLocation>
<evidence type="ECO:0000313" key="2">
    <source>
        <dbReference type="Proteomes" id="UP000681343"/>
    </source>
</evidence>
<dbReference type="AlphaFoldDB" id="A0A810Q5N6"/>
<keyword evidence="2" id="KW-1185">Reference proteome</keyword>
<sequence>MCRKGAGSVASWGGLSIFAKIPKEFSRKDLQPAARVIFAQSAKIPHRRAKRFLGNRFL</sequence>
<reference evidence="1" key="1">
    <citation type="submission" date="2020-09" db="EMBL/GenBank/DDBJ databases">
        <title>New species isolated from human feces.</title>
        <authorList>
            <person name="Kitahara M."/>
            <person name="Shigeno Y."/>
            <person name="Shime M."/>
            <person name="Matsumoto Y."/>
            <person name="Nakamura S."/>
            <person name="Motooka D."/>
            <person name="Fukuoka S."/>
            <person name="Nishikawa H."/>
            <person name="Benno Y."/>
        </authorList>
    </citation>
    <scope>NUCLEOTIDE SEQUENCE</scope>
    <source>
        <strain evidence="1">MM35</strain>
        <plasmid evidence="1">pMM35_01</plasmid>
    </source>
</reference>